<accession>A0A075FL89</accession>
<dbReference type="Gene3D" id="3.30.70.920">
    <property type="match status" value="1"/>
</dbReference>
<proteinExistence type="predicted"/>
<reference evidence="2" key="1">
    <citation type="journal article" date="2014" name="Genome Biol. Evol.">
        <title>Pangenome evidence for extensive interdomain horizontal transfer affecting lineage core and shell genes in uncultured planktonic thaumarchaeota and euryarchaeota.</title>
        <authorList>
            <person name="Deschamps P."/>
            <person name="Zivanovic Y."/>
            <person name="Moreira D."/>
            <person name="Rodriguez-Valera F."/>
            <person name="Lopez-Garcia P."/>
        </authorList>
    </citation>
    <scope>NUCLEOTIDE SEQUENCE</scope>
</reference>
<dbReference type="InterPro" id="IPR019887">
    <property type="entry name" value="Tscrpt_reg_AsnC/Lrp_C"/>
</dbReference>
<protein>
    <submittedName>
        <fullName evidence="2">Transcription regulator</fullName>
    </submittedName>
</protein>
<dbReference type="InterPro" id="IPR011008">
    <property type="entry name" value="Dimeric_a/b-barrel"/>
</dbReference>
<evidence type="ECO:0000259" key="1">
    <source>
        <dbReference type="Pfam" id="PF01037"/>
    </source>
</evidence>
<feature type="domain" description="Transcription regulator AsnC/Lrp ligand binding" evidence="1">
    <location>
        <begin position="16"/>
        <end position="82"/>
    </location>
</feature>
<name>A0A075FL89_9EURY</name>
<dbReference type="SUPFAM" id="SSF54909">
    <property type="entry name" value="Dimeric alpha+beta barrel"/>
    <property type="match status" value="1"/>
</dbReference>
<sequence length="87" mass="9098">MIRDGLLGSDMSVGYVLINVEPGSESSVCDAATSLGCVTDANLLFGDYDLIVKVEGDDMGDIARNVVESIRSIPGVVNTKTLACAEM</sequence>
<dbReference type="EMBL" id="KF900358">
    <property type="protein sequence ID" value="AIE92149.1"/>
    <property type="molecule type" value="Genomic_DNA"/>
</dbReference>
<evidence type="ECO:0000313" key="2">
    <source>
        <dbReference type="EMBL" id="AIE92149.1"/>
    </source>
</evidence>
<dbReference type="Pfam" id="PF01037">
    <property type="entry name" value="AsnC_trans_reg"/>
    <property type="match status" value="1"/>
</dbReference>
<organism evidence="2">
    <name type="scientific">uncultured marine group II/III euryarchaeote AD1000_20_A10</name>
    <dbReference type="NCBI Taxonomy" id="1457734"/>
    <lineage>
        <taxon>Archaea</taxon>
        <taxon>Methanobacteriati</taxon>
        <taxon>Methanobacteriota</taxon>
        <taxon>environmental samples</taxon>
    </lineage>
</organism>
<dbReference type="AlphaFoldDB" id="A0A075FL89"/>